<evidence type="ECO:0000313" key="2">
    <source>
        <dbReference type="Proteomes" id="UP001497516"/>
    </source>
</evidence>
<sequence>MFESASDLVGKCLRPARSGRKSVSIYHQTSGNLVWYRLQVEDAGRRWFVPLNEVHISWLQGVLQTEDMENWSFPSLCTRRYLGWAIHVGKLKSHHGDFLQISEQVTNRGVFKVLIPSSRFQ</sequence>
<gene>
    <name evidence="1" type="ORF">LTRI10_LOCUS2755</name>
</gene>
<organism evidence="1 2">
    <name type="scientific">Linum trigynum</name>
    <dbReference type="NCBI Taxonomy" id="586398"/>
    <lineage>
        <taxon>Eukaryota</taxon>
        <taxon>Viridiplantae</taxon>
        <taxon>Streptophyta</taxon>
        <taxon>Embryophyta</taxon>
        <taxon>Tracheophyta</taxon>
        <taxon>Spermatophyta</taxon>
        <taxon>Magnoliopsida</taxon>
        <taxon>eudicotyledons</taxon>
        <taxon>Gunneridae</taxon>
        <taxon>Pentapetalae</taxon>
        <taxon>rosids</taxon>
        <taxon>fabids</taxon>
        <taxon>Malpighiales</taxon>
        <taxon>Linaceae</taxon>
        <taxon>Linum</taxon>
    </lineage>
</organism>
<dbReference type="EMBL" id="OZ034813">
    <property type="protein sequence ID" value="CAL1354974.1"/>
    <property type="molecule type" value="Genomic_DNA"/>
</dbReference>
<accession>A0AAV2CG33</accession>
<evidence type="ECO:0000313" key="1">
    <source>
        <dbReference type="EMBL" id="CAL1354974.1"/>
    </source>
</evidence>
<dbReference type="Proteomes" id="UP001497516">
    <property type="component" value="Chromosome 1"/>
</dbReference>
<proteinExistence type="predicted"/>
<protein>
    <submittedName>
        <fullName evidence="1">Uncharacterized protein</fullName>
    </submittedName>
</protein>
<dbReference type="AlphaFoldDB" id="A0AAV2CG33"/>
<keyword evidence="2" id="KW-1185">Reference proteome</keyword>
<name>A0AAV2CG33_9ROSI</name>
<reference evidence="1 2" key="1">
    <citation type="submission" date="2024-04" db="EMBL/GenBank/DDBJ databases">
        <authorList>
            <person name="Fracassetti M."/>
        </authorList>
    </citation>
    <scope>NUCLEOTIDE SEQUENCE [LARGE SCALE GENOMIC DNA]</scope>
</reference>